<organism evidence="2 3">
    <name type="scientific">Operophtera brumata</name>
    <name type="common">Winter moth</name>
    <name type="synonym">Phalaena brumata</name>
    <dbReference type="NCBI Taxonomy" id="104452"/>
    <lineage>
        <taxon>Eukaryota</taxon>
        <taxon>Metazoa</taxon>
        <taxon>Ecdysozoa</taxon>
        <taxon>Arthropoda</taxon>
        <taxon>Hexapoda</taxon>
        <taxon>Insecta</taxon>
        <taxon>Pterygota</taxon>
        <taxon>Neoptera</taxon>
        <taxon>Endopterygota</taxon>
        <taxon>Lepidoptera</taxon>
        <taxon>Glossata</taxon>
        <taxon>Ditrysia</taxon>
        <taxon>Geometroidea</taxon>
        <taxon>Geometridae</taxon>
        <taxon>Larentiinae</taxon>
        <taxon>Operophtera</taxon>
    </lineage>
</organism>
<sequence length="136" mass="15661">MWALENLSIQPLQNLGLKSQFETDEQFLKFAQYCTKRGLQSLESLLGKSAGKFCVGDEISIADLCLVPQIYNAVTRYDTPGLFMNKTQETEQNQHQTWRQMVAENYPTVSKVYDNLLKEELFIVTHPKNIKSKILQ</sequence>
<dbReference type="GO" id="GO:0004364">
    <property type="term" value="F:glutathione transferase activity"/>
    <property type="evidence" value="ECO:0007669"/>
    <property type="project" value="TreeGrafter"/>
</dbReference>
<dbReference type="Proteomes" id="UP000037510">
    <property type="component" value="Unassembled WGS sequence"/>
</dbReference>
<dbReference type="SUPFAM" id="SSF47616">
    <property type="entry name" value="GST C-terminal domain-like"/>
    <property type="match status" value="1"/>
</dbReference>
<dbReference type="STRING" id="104452.A0A0L7LVH7"/>
<dbReference type="GO" id="GO:0005739">
    <property type="term" value="C:mitochondrion"/>
    <property type="evidence" value="ECO:0007669"/>
    <property type="project" value="TreeGrafter"/>
</dbReference>
<dbReference type="GO" id="GO:0016034">
    <property type="term" value="F:maleylacetoacetate isomerase activity"/>
    <property type="evidence" value="ECO:0007669"/>
    <property type="project" value="TreeGrafter"/>
</dbReference>
<evidence type="ECO:0000313" key="3">
    <source>
        <dbReference type="Proteomes" id="UP000037510"/>
    </source>
</evidence>
<dbReference type="PROSITE" id="PS50405">
    <property type="entry name" value="GST_CTER"/>
    <property type="match status" value="1"/>
</dbReference>
<dbReference type="InterPro" id="IPR010987">
    <property type="entry name" value="Glutathione-S-Trfase_C-like"/>
</dbReference>
<dbReference type="Pfam" id="PF14497">
    <property type="entry name" value="GST_C_3"/>
    <property type="match status" value="1"/>
</dbReference>
<dbReference type="AlphaFoldDB" id="A0A0L7LVH7"/>
<evidence type="ECO:0000259" key="1">
    <source>
        <dbReference type="PROSITE" id="PS50405"/>
    </source>
</evidence>
<dbReference type="PANTHER" id="PTHR42673:SF4">
    <property type="entry name" value="MALEYLACETOACETATE ISOMERASE"/>
    <property type="match status" value="1"/>
</dbReference>
<gene>
    <name evidence="2" type="ORF">OBRU01_00486</name>
</gene>
<reference evidence="2 3" key="1">
    <citation type="journal article" date="2015" name="Genome Biol. Evol.">
        <title>The genome of winter moth (Operophtera brumata) provides a genomic perspective on sexual dimorphism and phenology.</title>
        <authorList>
            <person name="Derks M.F."/>
            <person name="Smit S."/>
            <person name="Salis L."/>
            <person name="Schijlen E."/>
            <person name="Bossers A."/>
            <person name="Mateman C."/>
            <person name="Pijl A.S."/>
            <person name="de Ridder D."/>
            <person name="Groenen M.A."/>
            <person name="Visser M.E."/>
            <person name="Megens H.J."/>
        </authorList>
    </citation>
    <scope>NUCLEOTIDE SEQUENCE [LARGE SCALE GENOMIC DNA]</scope>
    <source>
        <strain evidence="2">WM2013NL</strain>
        <tissue evidence="2">Head and thorax</tissue>
    </source>
</reference>
<keyword evidence="2" id="KW-0808">Transferase</keyword>
<name>A0A0L7LVH7_OPEBR</name>
<dbReference type="PANTHER" id="PTHR42673">
    <property type="entry name" value="MALEYLACETOACETATE ISOMERASE"/>
    <property type="match status" value="1"/>
</dbReference>
<dbReference type="GO" id="GO:0006559">
    <property type="term" value="P:L-phenylalanine catabolic process"/>
    <property type="evidence" value="ECO:0007669"/>
    <property type="project" value="TreeGrafter"/>
</dbReference>
<accession>A0A0L7LVH7</accession>
<protein>
    <submittedName>
        <fullName evidence="2">Glutathione S-transferase zeta 2</fullName>
    </submittedName>
</protein>
<feature type="domain" description="GST C-terminal" evidence="1">
    <location>
        <begin position="1"/>
        <end position="134"/>
    </location>
</feature>
<comment type="caution">
    <text evidence="2">The sequence shown here is derived from an EMBL/GenBank/DDBJ whole genome shotgun (WGS) entry which is preliminary data.</text>
</comment>
<dbReference type="EMBL" id="JTDY01000021">
    <property type="protein sequence ID" value="KOB79384.1"/>
    <property type="molecule type" value="Genomic_DNA"/>
</dbReference>
<dbReference type="GO" id="GO:0006749">
    <property type="term" value="P:glutathione metabolic process"/>
    <property type="evidence" value="ECO:0007669"/>
    <property type="project" value="TreeGrafter"/>
</dbReference>
<dbReference type="Gene3D" id="1.20.1050.10">
    <property type="match status" value="1"/>
</dbReference>
<keyword evidence="3" id="KW-1185">Reference proteome</keyword>
<dbReference type="InterPro" id="IPR036282">
    <property type="entry name" value="Glutathione-S-Trfase_C_sf"/>
</dbReference>
<dbReference type="InterPro" id="IPR004046">
    <property type="entry name" value="GST_C"/>
</dbReference>
<evidence type="ECO:0000313" key="2">
    <source>
        <dbReference type="EMBL" id="KOB79384.1"/>
    </source>
</evidence>
<proteinExistence type="predicted"/>